<evidence type="ECO:0000313" key="2">
    <source>
        <dbReference type="Proteomes" id="UP000789366"/>
    </source>
</evidence>
<accession>A0ACA9QHF4</accession>
<keyword evidence="2" id="KW-1185">Reference proteome</keyword>
<proteinExistence type="predicted"/>
<feature type="non-terminal residue" evidence="1">
    <location>
        <position position="66"/>
    </location>
</feature>
<comment type="caution">
    <text evidence="1">The sequence shown here is derived from an EMBL/GenBank/DDBJ whole genome shotgun (WGS) entry which is preliminary data.</text>
</comment>
<organism evidence="1 2">
    <name type="scientific">Cetraspora pellucida</name>
    <dbReference type="NCBI Taxonomy" id="1433469"/>
    <lineage>
        <taxon>Eukaryota</taxon>
        <taxon>Fungi</taxon>
        <taxon>Fungi incertae sedis</taxon>
        <taxon>Mucoromycota</taxon>
        <taxon>Glomeromycotina</taxon>
        <taxon>Glomeromycetes</taxon>
        <taxon>Diversisporales</taxon>
        <taxon>Gigasporaceae</taxon>
        <taxon>Cetraspora</taxon>
    </lineage>
</organism>
<dbReference type="Proteomes" id="UP000789366">
    <property type="component" value="Unassembled WGS sequence"/>
</dbReference>
<protein>
    <submittedName>
        <fullName evidence="1">15626_t:CDS:1</fullName>
    </submittedName>
</protein>
<dbReference type="EMBL" id="CAJVPW010043425">
    <property type="protein sequence ID" value="CAG8752112.1"/>
    <property type="molecule type" value="Genomic_DNA"/>
</dbReference>
<evidence type="ECO:0000313" key="1">
    <source>
        <dbReference type="EMBL" id="CAG8752112.1"/>
    </source>
</evidence>
<reference evidence="1" key="1">
    <citation type="submission" date="2021-06" db="EMBL/GenBank/DDBJ databases">
        <authorList>
            <person name="Kallberg Y."/>
            <person name="Tangrot J."/>
            <person name="Rosling A."/>
        </authorList>
    </citation>
    <scope>NUCLEOTIDE SEQUENCE</scope>
    <source>
        <strain evidence="1">28 12/20/2015</strain>
    </source>
</reference>
<feature type="non-terminal residue" evidence="1">
    <location>
        <position position="1"/>
    </location>
</feature>
<name>A0ACA9QHF4_9GLOM</name>
<gene>
    <name evidence="1" type="ORF">SPELUC_LOCUS14549</name>
</gene>
<sequence length="66" mass="7187">PNDGLLHDGIMSLQWIPDSNILVSGGNDNCIRIWDVTLASNLNLMTVGVSSGKMYVYSSNETFIQA</sequence>